<proteinExistence type="inferred from homology"/>
<dbReference type="InterPro" id="IPR011033">
    <property type="entry name" value="PRC_barrel-like_sf"/>
</dbReference>
<evidence type="ECO:0000256" key="5">
    <source>
        <dbReference type="ARBA" id="ARBA00023212"/>
    </source>
</evidence>
<evidence type="ECO:0000259" key="10">
    <source>
        <dbReference type="PROSITE" id="PS51508"/>
    </source>
</evidence>
<dbReference type="InterPro" id="IPR014797">
    <property type="entry name" value="CKK_CAMSAP"/>
</dbReference>
<feature type="region of interest" description="Disordered" evidence="8">
    <location>
        <begin position="1138"/>
        <end position="1164"/>
    </location>
</feature>
<feature type="domain" description="Calponin-homology (CH)" evidence="9">
    <location>
        <begin position="148"/>
        <end position="279"/>
    </location>
</feature>
<dbReference type="InterPro" id="IPR058042">
    <property type="entry name" value="CAMSAP_N"/>
</dbReference>
<dbReference type="GO" id="GO:0005516">
    <property type="term" value="F:calmodulin binding"/>
    <property type="evidence" value="ECO:0007669"/>
    <property type="project" value="InterPro"/>
</dbReference>
<evidence type="ECO:0000259" key="9">
    <source>
        <dbReference type="PROSITE" id="PS50021"/>
    </source>
</evidence>
<dbReference type="InterPro" id="IPR038209">
    <property type="entry name" value="CKK_dom_sf"/>
</dbReference>
<dbReference type="STRING" id="299467.A0A443SRP7"/>
<dbReference type="InterPro" id="IPR032940">
    <property type="entry name" value="CAMSAP"/>
</dbReference>
<keyword evidence="12" id="KW-1185">Reference proteome</keyword>
<feature type="region of interest" description="Disordered" evidence="8">
    <location>
        <begin position="765"/>
        <end position="920"/>
    </location>
</feature>
<dbReference type="Gene3D" id="3.10.20.360">
    <property type="entry name" value="CKK domain"/>
    <property type="match status" value="1"/>
</dbReference>
<dbReference type="Pfam" id="PF25532">
    <property type="entry name" value="CH_CAMSAP2_N"/>
    <property type="match status" value="1"/>
</dbReference>
<dbReference type="Proteomes" id="UP000288716">
    <property type="component" value="Unassembled WGS sequence"/>
</dbReference>
<keyword evidence="2" id="KW-0963">Cytoplasm</keyword>
<dbReference type="SMART" id="SM01051">
    <property type="entry name" value="CAMSAP_CKK"/>
    <property type="match status" value="1"/>
</dbReference>
<keyword evidence="5" id="KW-0206">Cytoskeleton</keyword>
<feature type="region of interest" description="Disordered" evidence="8">
    <location>
        <begin position="932"/>
        <end position="990"/>
    </location>
</feature>
<keyword evidence="3 6" id="KW-0493">Microtubule</keyword>
<dbReference type="OrthoDB" id="2125658at2759"/>
<evidence type="ECO:0000256" key="7">
    <source>
        <dbReference type="SAM" id="Coils"/>
    </source>
</evidence>
<dbReference type="VEuPathDB" id="VectorBase:LDEU001830"/>
<feature type="compositionally biased region" description="Polar residues" evidence="8">
    <location>
        <begin position="858"/>
        <end position="872"/>
    </location>
</feature>
<feature type="compositionally biased region" description="Basic and acidic residues" evidence="8">
    <location>
        <begin position="964"/>
        <end position="986"/>
    </location>
</feature>
<comment type="caution">
    <text evidence="11">The sequence shown here is derived from an EMBL/GenBank/DDBJ whole genome shotgun (WGS) entry which is preliminary data.</text>
</comment>
<evidence type="ECO:0000256" key="6">
    <source>
        <dbReference type="PROSITE-ProRule" id="PRU00841"/>
    </source>
</evidence>
<feature type="coiled-coil region" evidence="7">
    <location>
        <begin position="1014"/>
        <end position="1044"/>
    </location>
</feature>
<dbReference type="PROSITE" id="PS50021">
    <property type="entry name" value="CH"/>
    <property type="match status" value="1"/>
</dbReference>
<comment type="domain">
    <text evidence="6">The CKK domain binds microtubules.</text>
</comment>
<feature type="compositionally biased region" description="Polar residues" evidence="8">
    <location>
        <begin position="407"/>
        <end position="416"/>
    </location>
</feature>
<evidence type="ECO:0000256" key="1">
    <source>
        <dbReference type="ARBA" id="ARBA00004245"/>
    </source>
</evidence>
<evidence type="ECO:0000256" key="3">
    <source>
        <dbReference type="ARBA" id="ARBA00022701"/>
    </source>
</evidence>
<dbReference type="PANTHER" id="PTHR21595">
    <property type="entry name" value="PATRONIN"/>
    <property type="match status" value="1"/>
</dbReference>
<feature type="compositionally biased region" description="Basic and acidic residues" evidence="8">
    <location>
        <begin position="417"/>
        <end position="437"/>
    </location>
</feature>
<feature type="compositionally biased region" description="Polar residues" evidence="8">
    <location>
        <begin position="657"/>
        <end position="674"/>
    </location>
</feature>
<feature type="compositionally biased region" description="Basic and acidic residues" evidence="8">
    <location>
        <begin position="840"/>
        <end position="857"/>
    </location>
</feature>
<evidence type="ECO:0000256" key="4">
    <source>
        <dbReference type="ARBA" id="ARBA00023054"/>
    </source>
</evidence>
<dbReference type="SUPFAM" id="SSF50346">
    <property type="entry name" value="PRC-barrel domain"/>
    <property type="match status" value="1"/>
</dbReference>
<feature type="region of interest" description="Disordered" evidence="8">
    <location>
        <begin position="564"/>
        <end position="587"/>
    </location>
</feature>
<feature type="compositionally biased region" description="Polar residues" evidence="8">
    <location>
        <begin position="1143"/>
        <end position="1154"/>
    </location>
</feature>
<gene>
    <name evidence="11" type="ORF">B4U80_10462</name>
</gene>
<organism evidence="11 12">
    <name type="scientific">Leptotrombidium deliense</name>
    <dbReference type="NCBI Taxonomy" id="299467"/>
    <lineage>
        <taxon>Eukaryota</taxon>
        <taxon>Metazoa</taxon>
        <taxon>Ecdysozoa</taxon>
        <taxon>Arthropoda</taxon>
        <taxon>Chelicerata</taxon>
        <taxon>Arachnida</taxon>
        <taxon>Acari</taxon>
        <taxon>Acariformes</taxon>
        <taxon>Trombidiformes</taxon>
        <taxon>Prostigmata</taxon>
        <taxon>Anystina</taxon>
        <taxon>Parasitengona</taxon>
        <taxon>Trombiculoidea</taxon>
        <taxon>Trombiculidae</taxon>
        <taxon>Leptotrombidium</taxon>
    </lineage>
</organism>
<comment type="similarity">
    <text evidence="6">Belongs to the CAMSAP1 family.</text>
</comment>
<dbReference type="InterPro" id="IPR001715">
    <property type="entry name" value="CH_dom"/>
</dbReference>
<evidence type="ECO:0000313" key="12">
    <source>
        <dbReference type="Proteomes" id="UP000288716"/>
    </source>
</evidence>
<name>A0A443SRP7_9ACAR</name>
<dbReference type="SUPFAM" id="SSF47576">
    <property type="entry name" value="Calponin-homology domain, CH-domain"/>
    <property type="match status" value="1"/>
</dbReference>
<feature type="region of interest" description="Disordered" evidence="8">
    <location>
        <begin position="1053"/>
        <end position="1101"/>
    </location>
</feature>
<feature type="compositionally biased region" description="Polar residues" evidence="8">
    <location>
        <begin position="803"/>
        <end position="815"/>
    </location>
</feature>
<dbReference type="InterPro" id="IPR022613">
    <property type="entry name" value="CH_CAMSAP_2"/>
</dbReference>
<comment type="subcellular location">
    <subcellularLocation>
        <location evidence="1">Cytoplasm</location>
        <location evidence="1">Cytoskeleton</location>
    </subcellularLocation>
</comment>
<feature type="region of interest" description="Disordered" evidence="8">
    <location>
        <begin position="403"/>
        <end position="467"/>
    </location>
</feature>
<sequence length="1330" mass="150978">MQAKQKSSILWILSKAYNNEIPPDLLDPYYKDNEEQDKLKPQIVQSLANTEIYCLSLSNIYADPNYSCLNHHEIMQLLMRKGIYVVEPNDTSLTETVLLQTAPIRLSAHMVIIEAIMALYIKEVLIPEKLVEVVSRFIAIDPEEPLPSDPEEAAIFWMNKSCIRMKQRMDDELFHLGNDNVVSPPLLVLEDLADLSDGCSLATLLSFYCPEQLNWTEICFNESMGMADSIYNLQLVQYFCQEKLPHNICFLSLEDFLYLHETIRPNVLAFIADLLFLFEIKPSPFVRRPGTKEELGFSDSEEETFKGLPDLPTPAEMKSKSLQHSGWANSDYRNSREDSKSQRSFQRSLRRLERSDEEDTFQHCSMESGVPSDRYPDVIFSKPYDTVSVSNFSKPLTKYKFQELQRSHSASKSRSPTRSEKSDTVSDISSVEKEKHSPTLTTNFMKISRSKDVNGSQSENHSENQTTPVINIAFKQKDANEYSMNSIRASQKPFQLNDGSSIKDIFNQKPNQTNIVEQEKSSDDVQTLLRDIRLKLEAKRHKLEAENKNVNQAWKQQALLKAVKTQKDDKEVEVKDDEKCNGGGDNVDVEELKHDLEEMSKRLAEHEKLSTLRRVSNSDKQTPDKKIDPESASEAHQQKPNYNAQHERFELNSSEIPSSLPNQIRFDNSSQHLGNSPHAAAFNEPQMIPKRSKWGQPSVPFAANDLEYQWTVASIPPQVEHPFYPRYPANPYEHMYSMHMYPTHAPLQPRSVYGYQHPETYYRPHLPPQTSNHGHPIYSQPNEMYRTPDNRDFVPFSPPTHHLNYSQNVGSNVNPPTVVEHNEDSLKSRNRLLNQSVNNESRKLKDSRSNHDLRKDLSNTFQERSPTLTQTITRSSHRTSSSCEPSQGINRKKSVDSEASSSDSIHNKNGSSSDSLSNKDDDLTFTQKGFFIHFGDDDSKPKPKPAVRPKLRSQQKPQLAIESDFTRQHENHRESVKSSKEKKPSNEVKLSPVSQGVGFVIGQDLVDPDPCLELEMAKKKEKKKEEASKKKEEERLRRQIILEQYRQRKIQEEADKNGLSGAVSSVSSKDSSRNNTVVLHRPARGRPNSSGTKPRPKSYHVSASQMQDFVSLDPKASRITDDVDAVYNFGSSMSSVVGSSCSRPQSALSGTTTMPRRLPSPPSRLPAIPSNLLGRHRGPPSDGASDAGSTFSEYTGPKLFVKPTQKSNRGLIINASNVVLAGAVNAETKKRVLEEINVSDSKHFVILFRGAGMQFRAIYSYNPDREEVFKLYGTGPKTINNDMIDKFYKYNSGTKSFNEVQTKHLTVTIDAFTIHNTLWSGKRMSTKNIF</sequence>
<feature type="compositionally biased region" description="Basic residues" evidence="8">
    <location>
        <begin position="942"/>
        <end position="953"/>
    </location>
</feature>
<feature type="region of interest" description="Disordered" evidence="8">
    <location>
        <begin position="657"/>
        <end position="680"/>
    </location>
</feature>
<dbReference type="EMBL" id="NCKV01000593">
    <property type="protein sequence ID" value="RWS30210.1"/>
    <property type="molecule type" value="Genomic_DNA"/>
</dbReference>
<dbReference type="PROSITE" id="PS51508">
    <property type="entry name" value="CKK"/>
    <property type="match status" value="1"/>
</dbReference>
<evidence type="ECO:0000256" key="2">
    <source>
        <dbReference type="ARBA" id="ARBA00022490"/>
    </source>
</evidence>
<dbReference type="GO" id="GO:0036449">
    <property type="term" value="C:microtubule minus-end"/>
    <property type="evidence" value="ECO:0007669"/>
    <property type="project" value="TreeGrafter"/>
</dbReference>
<dbReference type="InterPro" id="IPR036872">
    <property type="entry name" value="CH_dom_sf"/>
</dbReference>
<evidence type="ECO:0000313" key="11">
    <source>
        <dbReference type="EMBL" id="RWS30210.1"/>
    </source>
</evidence>
<dbReference type="Pfam" id="PF08683">
    <property type="entry name" value="CAMSAP_CKK"/>
    <property type="match status" value="1"/>
</dbReference>
<dbReference type="GO" id="GO:0007026">
    <property type="term" value="P:negative regulation of microtubule depolymerization"/>
    <property type="evidence" value="ECO:0007669"/>
    <property type="project" value="TreeGrafter"/>
</dbReference>
<feature type="region of interest" description="Disordered" evidence="8">
    <location>
        <begin position="607"/>
        <end position="641"/>
    </location>
</feature>
<feature type="compositionally biased region" description="Polar residues" evidence="8">
    <location>
        <begin position="320"/>
        <end position="332"/>
    </location>
</feature>
<feature type="compositionally biased region" description="Basic and acidic residues" evidence="8">
    <location>
        <begin position="565"/>
        <end position="580"/>
    </location>
</feature>
<feature type="compositionally biased region" description="Polar residues" evidence="8">
    <location>
        <begin position="453"/>
        <end position="467"/>
    </location>
</feature>
<dbReference type="FunFam" id="3.10.20.360:FF:000002">
    <property type="entry name" value="Patronin, isoform M"/>
    <property type="match status" value="1"/>
</dbReference>
<dbReference type="Pfam" id="PF11971">
    <property type="entry name" value="CAMSAP_CH"/>
    <property type="match status" value="1"/>
</dbReference>
<dbReference type="GO" id="GO:0051011">
    <property type="term" value="F:microtubule minus-end binding"/>
    <property type="evidence" value="ECO:0007669"/>
    <property type="project" value="TreeGrafter"/>
</dbReference>
<dbReference type="GO" id="GO:0031122">
    <property type="term" value="P:cytoplasmic microtubule organization"/>
    <property type="evidence" value="ECO:0007669"/>
    <property type="project" value="TreeGrafter"/>
</dbReference>
<feature type="domain" description="CKK" evidence="10">
    <location>
        <begin position="1196"/>
        <end position="1329"/>
    </location>
</feature>
<reference evidence="11 12" key="1">
    <citation type="journal article" date="2018" name="Gigascience">
        <title>Genomes of trombidid mites reveal novel predicted allergens and laterally-transferred genes associated with secondary metabolism.</title>
        <authorList>
            <person name="Dong X."/>
            <person name="Chaisiri K."/>
            <person name="Xia D."/>
            <person name="Armstrong S.D."/>
            <person name="Fang Y."/>
            <person name="Donnelly M.J."/>
            <person name="Kadowaki T."/>
            <person name="McGarry J.W."/>
            <person name="Darby A.C."/>
            <person name="Makepeace B.L."/>
        </authorList>
    </citation>
    <scope>NUCLEOTIDE SEQUENCE [LARGE SCALE GENOMIC DNA]</scope>
    <source>
        <strain evidence="11">UoL-UT</strain>
    </source>
</reference>
<feature type="compositionally biased region" description="Low complexity" evidence="8">
    <location>
        <begin position="1060"/>
        <end position="1069"/>
    </location>
</feature>
<evidence type="ECO:0000256" key="8">
    <source>
        <dbReference type="SAM" id="MobiDB-lite"/>
    </source>
</evidence>
<protein>
    <submittedName>
        <fullName evidence="11">Calmodulin-regulated spectrin-associated protein 2-like protein</fullName>
    </submittedName>
</protein>
<keyword evidence="4 7" id="KW-0175">Coiled coil</keyword>
<accession>A0A443SRP7</accession>
<feature type="region of interest" description="Disordered" evidence="8">
    <location>
        <begin position="291"/>
        <end position="369"/>
    </location>
</feature>
<feature type="compositionally biased region" description="Low complexity" evidence="8">
    <location>
        <begin position="897"/>
        <end position="916"/>
    </location>
</feature>
<dbReference type="PANTHER" id="PTHR21595:SF0">
    <property type="entry name" value="PATRONIN"/>
    <property type="match status" value="1"/>
</dbReference>